<dbReference type="EMBL" id="JAUJYN010000030">
    <property type="protein sequence ID" value="KAK1257914.1"/>
    <property type="molecule type" value="Genomic_DNA"/>
</dbReference>
<dbReference type="PROSITE" id="PS50084">
    <property type="entry name" value="KH_TYPE_1"/>
    <property type="match status" value="4"/>
</dbReference>
<dbReference type="SMART" id="SM00322">
    <property type="entry name" value="KH"/>
    <property type="match status" value="5"/>
</dbReference>
<evidence type="ECO:0000313" key="5">
    <source>
        <dbReference type="EMBL" id="KAK1257914.1"/>
    </source>
</evidence>
<dbReference type="Gene3D" id="3.30.1370.10">
    <property type="entry name" value="K Homology domain, type 1"/>
    <property type="match status" value="3"/>
</dbReference>
<name>A0AAV9A0V7_ACOGR</name>
<feature type="domain" description="K Homology" evidence="4">
    <location>
        <begin position="351"/>
        <end position="424"/>
    </location>
</feature>
<feature type="region of interest" description="Disordered" evidence="3">
    <location>
        <begin position="573"/>
        <end position="606"/>
    </location>
</feature>
<sequence>MDRSRSKRNYYFDQDSADSQPRSKTRYDHHDNNRNNHHNNNRYGGGGHRRSGIGNRPPPKQQQQQQIPSPPPPPPLDAAPPSSDTVTTTYRILCPDAKCGGVIGKSGSIIKAFRQDTGAWINVHPLVQGDDERIIETSDVVRRRDSDGRSGQFTPAQEALLLIHERILDCERDGPVGFGGFDGDDGRGGWGRVTTRLVVPRANVGCILGKGGKIIEQMRMDTKTHIRILPRDQGMPRCVSMSEEIVQVVGEANSVKKAVAIIAARVKESQHRERGNFRGRMHSPEQLFNPEDDFGLHINDAQQRSSFDGPSAGPRSSGFTRSNSYSSRSSGYTYEAGAAPMVDREPSFSYEDLVFQILCPNEKVKNIMGEPDGIIEMLRVDVGVDVRVTDPTPGSDERIVIIASEEGPDDDLFPAQEALLHIQTHIVDLDPNKDNIITTRLLVPTNAIECLDGRDGCLSEMNRLTRANIQILPREQLSPFAVGADELVQIVGDIRAARDAVIEVTSRIKNYLYHDISMCKDLPPPPSAPSNMGSTFDLESSSPKTSSHEGHQGNSPVAAAYSNAQTIAVSRHLQDNRSWDSGSLQQEEMNGNEEGQQSMSNRSQVSSVVTRRTLEVVIPKHALASLMMRSGSKLVQISEISGATVSLVEDKPEQTEKVVQITGSPEQAEKAQSLLQGFILSTQEDIPPS</sequence>
<dbReference type="InterPro" id="IPR004087">
    <property type="entry name" value="KH_dom"/>
</dbReference>
<feature type="compositionally biased region" description="Polar residues" evidence="3">
    <location>
        <begin position="529"/>
        <end position="545"/>
    </location>
</feature>
<feature type="domain" description="K Homology" evidence="4">
    <location>
        <begin position="610"/>
        <end position="680"/>
    </location>
</feature>
<dbReference type="Proteomes" id="UP001179952">
    <property type="component" value="Unassembled WGS sequence"/>
</dbReference>
<feature type="compositionally biased region" description="Pro residues" evidence="3">
    <location>
        <begin position="68"/>
        <end position="78"/>
    </location>
</feature>
<reference evidence="5" key="1">
    <citation type="journal article" date="2023" name="Nat. Commun.">
        <title>Diploid and tetraploid genomes of Acorus and the evolution of monocots.</title>
        <authorList>
            <person name="Ma L."/>
            <person name="Liu K.W."/>
            <person name="Li Z."/>
            <person name="Hsiao Y.Y."/>
            <person name="Qi Y."/>
            <person name="Fu T."/>
            <person name="Tang G.D."/>
            <person name="Zhang D."/>
            <person name="Sun W.H."/>
            <person name="Liu D.K."/>
            <person name="Li Y."/>
            <person name="Chen G.Z."/>
            <person name="Liu X.D."/>
            <person name="Liao X.Y."/>
            <person name="Jiang Y.T."/>
            <person name="Yu X."/>
            <person name="Hao Y."/>
            <person name="Huang J."/>
            <person name="Zhao X.W."/>
            <person name="Ke S."/>
            <person name="Chen Y.Y."/>
            <person name="Wu W.L."/>
            <person name="Hsu J.L."/>
            <person name="Lin Y.F."/>
            <person name="Huang M.D."/>
            <person name="Li C.Y."/>
            <person name="Huang L."/>
            <person name="Wang Z.W."/>
            <person name="Zhao X."/>
            <person name="Zhong W.Y."/>
            <person name="Peng D.H."/>
            <person name="Ahmad S."/>
            <person name="Lan S."/>
            <person name="Zhang J.S."/>
            <person name="Tsai W.C."/>
            <person name="Van de Peer Y."/>
            <person name="Liu Z.J."/>
        </authorList>
    </citation>
    <scope>NUCLEOTIDE SEQUENCE</scope>
    <source>
        <strain evidence="5">SCP</strain>
    </source>
</reference>
<evidence type="ECO:0000256" key="3">
    <source>
        <dbReference type="SAM" id="MobiDB-lite"/>
    </source>
</evidence>
<keyword evidence="2" id="KW-0694">RNA-binding</keyword>
<feature type="compositionally biased region" description="Basic and acidic residues" evidence="3">
    <location>
        <begin position="25"/>
        <end position="34"/>
    </location>
</feature>
<dbReference type="Gene3D" id="3.30.310.210">
    <property type="match status" value="1"/>
</dbReference>
<dbReference type="PANTHER" id="PTHR10288">
    <property type="entry name" value="KH DOMAIN CONTAINING RNA BINDING PROTEIN"/>
    <property type="match status" value="1"/>
</dbReference>
<feature type="domain" description="K Homology" evidence="4">
    <location>
        <begin position="191"/>
        <end position="267"/>
    </location>
</feature>
<feature type="region of interest" description="Disordered" evidence="3">
    <location>
        <begin position="523"/>
        <end position="556"/>
    </location>
</feature>
<evidence type="ECO:0000313" key="6">
    <source>
        <dbReference type="Proteomes" id="UP001179952"/>
    </source>
</evidence>
<feature type="compositionally biased region" description="Low complexity" evidence="3">
    <location>
        <begin position="315"/>
        <end position="329"/>
    </location>
</feature>
<accession>A0AAV9A0V7</accession>
<comment type="caution">
    <text evidence="5">The sequence shown here is derived from an EMBL/GenBank/DDBJ whole genome shotgun (WGS) entry which is preliminary data.</text>
</comment>
<proteinExistence type="predicted"/>
<gene>
    <name evidence="5" type="ORF">QJS04_geneDACA017743</name>
</gene>
<reference evidence="5" key="2">
    <citation type="submission" date="2023-06" db="EMBL/GenBank/DDBJ databases">
        <authorList>
            <person name="Ma L."/>
            <person name="Liu K.-W."/>
            <person name="Li Z."/>
            <person name="Hsiao Y.-Y."/>
            <person name="Qi Y."/>
            <person name="Fu T."/>
            <person name="Tang G."/>
            <person name="Zhang D."/>
            <person name="Sun W.-H."/>
            <person name="Liu D.-K."/>
            <person name="Li Y."/>
            <person name="Chen G.-Z."/>
            <person name="Liu X.-D."/>
            <person name="Liao X.-Y."/>
            <person name="Jiang Y.-T."/>
            <person name="Yu X."/>
            <person name="Hao Y."/>
            <person name="Huang J."/>
            <person name="Zhao X.-W."/>
            <person name="Ke S."/>
            <person name="Chen Y.-Y."/>
            <person name="Wu W.-L."/>
            <person name="Hsu J.-L."/>
            <person name="Lin Y.-F."/>
            <person name="Huang M.-D."/>
            <person name="Li C.-Y."/>
            <person name="Huang L."/>
            <person name="Wang Z.-W."/>
            <person name="Zhao X."/>
            <person name="Zhong W.-Y."/>
            <person name="Peng D.-H."/>
            <person name="Ahmad S."/>
            <person name="Lan S."/>
            <person name="Zhang J.-S."/>
            <person name="Tsai W.-C."/>
            <person name="Van De Peer Y."/>
            <person name="Liu Z.-J."/>
        </authorList>
    </citation>
    <scope>NUCLEOTIDE SEQUENCE</scope>
    <source>
        <strain evidence="5">SCP</strain>
        <tissue evidence="5">Leaves</tissue>
    </source>
</reference>
<feature type="region of interest" description="Disordered" evidence="3">
    <location>
        <begin position="1"/>
        <end position="86"/>
    </location>
</feature>
<protein>
    <submittedName>
        <fullName evidence="5">KH domain-containing protein</fullName>
    </submittedName>
</protein>
<feature type="domain" description="K Homology" evidence="4">
    <location>
        <begin position="435"/>
        <end position="509"/>
    </location>
</feature>
<keyword evidence="6" id="KW-1185">Reference proteome</keyword>
<dbReference type="InterPro" id="IPR004088">
    <property type="entry name" value="KH_dom_type_1"/>
</dbReference>
<dbReference type="CDD" id="cd22460">
    <property type="entry name" value="KH-I_PEPPER_rpt2_like"/>
    <property type="match status" value="1"/>
</dbReference>
<dbReference type="CDD" id="cd22459">
    <property type="entry name" value="KH-I_PEPPER_rpt1_like"/>
    <property type="match status" value="1"/>
</dbReference>
<dbReference type="SUPFAM" id="SSF54791">
    <property type="entry name" value="Eukaryotic type KH-domain (KH-domain type I)"/>
    <property type="match status" value="5"/>
</dbReference>
<feature type="compositionally biased region" description="Low complexity" evidence="3">
    <location>
        <begin position="585"/>
        <end position="597"/>
    </location>
</feature>
<feature type="region of interest" description="Disordered" evidence="3">
    <location>
        <begin position="302"/>
        <end position="329"/>
    </location>
</feature>
<keyword evidence="1" id="KW-0677">Repeat</keyword>
<evidence type="ECO:0000259" key="4">
    <source>
        <dbReference type="SMART" id="SM00322"/>
    </source>
</evidence>
<organism evidence="5 6">
    <name type="scientific">Acorus gramineus</name>
    <name type="common">Dwarf sweet flag</name>
    <dbReference type="NCBI Taxonomy" id="55184"/>
    <lineage>
        <taxon>Eukaryota</taxon>
        <taxon>Viridiplantae</taxon>
        <taxon>Streptophyta</taxon>
        <taxon>Embryophyta</taxon>
        <taxon>Tracheophyta</taxon>
        <taxon>Spermatophyta</taxon>
        <taxon>Magnoliopsida</taxon>
        <taxon>Liliopsida</taxon>
        <taxon>Acoraceae</taxon>
        <taxon>Acorus</taxon>
    </lineage>
</organism>
<dbReference type="Pfam" id="PF00013">
    <property type="entry name" value="KH_1"/>
    <property type="match status" value="3"/>
</dbReference>
<evidence type="ECO:0000256" key="1">
    <source>
        <dbReference type="ARBA" id="ARBA00022737"/>
    </source>
</evidence>
<dbReference type="GO" id="GO:0003723">
    <property type="term" value="F:RNA binding"/>
    <property type="evidence" value="ECO:0007669"/>
    <property type="project" value="UniProtKB-UniRule"/>
</dbReference>
<evidence type="ECO:0000256" key="2">
    <source>
        <dbReference type="PROSITE-ProRule" id="PRU00117"/>
    </source>
</evidence>
<dbReference type="InterPro" id="IPR036612">
    <property type="entry name" value="KH_dom_type_1_sf"/>
</dbReference>
<feature type="domain" description="K Homology" evidence="4">
    <location>
        <begin position="86"/>
        <end position="146"/>
    </location>
</feature>
<dbReference type="AlphaFoldDB" id="A0AAV9A0V7"/>